<evidence type="ECO:0000256" key="4">
    <source>
        <dbReference type="ARBA" id="ARBA00022794"/>
    </source>
</evidence>
<evidence type="ECO:0000259" key="10">
    <source>
        <dbReference type="Pfam" id="PF16574"/>
    </source>
</evidence>
<keyword evidence="3" id="KW-0963">Cytoplasm</keyword>
<feature type="coiled-coil region" evidence="8">
    <location>
        <begin position="103"/>
        <end position="186"/>
    </location>
</feature>
<feature type="coiled-coil region" evidence="8">
    <location>
        <begin position="878"/>
        <end position="956"/>
    </location>
</feature>
<sequence length="2114" mass="246895">MEANAAIIEDLRNELNRGGKGTGDRYVTKVRELQNEVKENRETMKNRENDAKKAEEDARIKDQELSEVLERMRQYEAGEYGLQEAVAEIKEGKTQVKVRDRQIEELTKHVNQAELRINDILDENEELRYKLGMDPKEPIDLTEFRKNKATRKEEEKALNFILQREIERLEEERIDLKKKIRKLAQQTGQRAVALGLTAEDMMAVQDFTEDLKYKNQTKTESVATIIRREVAKEEKVIRSHELKNDYQRNLQDLDHVHEQNAELKARTNQLNEENQYLKDSVKEVLLVLKEKVKDGKVQGSAIELPTVDKMLAALEAKRVIGGHDTSGYMKEQFDIMRGRNEELRNELRESRVETTKNALERDKAFDKIKQMEKDNLALQESGVAPGVFQALPLPEGMTITSTEIISSLNEHLVITLQEMSLKDANIKKMEAALESYKRKFGVLRHQQGLVYSDYLQDKKTWQEEVKSLQEQIKKLHGLREEDGVKIQEFDRLTDTLGHDDVEVRRRLAEMTRKITVLRVNEKALTRRHAIMEEIENTLRMNLQNLNNDMGQMETAISERMGYLQRYKDMASFKIGALQKALDDSVPSSDLDKVNRQYHELTEKYRDLLEKGNNLVNKAEAVIGLENEVKRLTETNEEIKKTMGIEKEKLHALEAAMEELHRRGVTGDSDVHVTDADIISISKKITMLEMKELNERQRAEHAVRMYEQQKNILHDLETRNKTLEDKFADTTKMNLEMQKVERDLRDELTNSVSKVVSDADRKKIDELEESGVMLRQEISKLKEISEVAGSQVKTLEMQHVSREKESKSLRQQLVDFQMQSDEKTIIGKLHRHIVQLQVSEGMAIKKWEEAKKKITKREAHVLRLEQRLDEKDKTIYHNRTEAQNKCRYLKRSLQELRIQFAGAVPLSKQERFSKLMINLQNDKSKLELEMRDIRNQKEEMEDEVAALKLKHESVQELINTLKDGHGAAKVKEWHSKMDAIRLEELRLKRQTTKLNGQIRYLEDIIRSHEVTITDLEADYVRLTKDYEERQLIWEQREVELERNITQLERNASQIAGAASQFEEALGNLPDAKLPVANQLEQAITTIRSNVKIILDTQAESKHLKQRVAELEKNLRNAEHTVIQRDKLVSELRLRMPATADRDEIILKATARTAESAIHTHSKNVDFEETQALRIAQSTINSLKQRIQQKEETIIKYQELLNQAREDMQEMNRRHEEELKSMQQKIHLKTDDAFTKFKEATQALMHKQMTSRGPTDKQLLRLHELEDMVAESDNALAALSEKLSQRENEIDQLRVRLHQTEKQHFTEKEKVTAVFKIEDEKKGMLNDESRRVITELKKEIEILNEEINTLKDSNNRAPTTTMKNLVERLKNQLALKEKQHQALSKALTELRADMVAQAQETVKSNLEDVGQEKNIQRLIDQQTKQLNEQIEDLQIQTDKQRKELKKRKETQITLTAELEDTKEELAQKERTVSKIKADKQRLEQEVDELEKKIERMNTMRNQKTGDFERHQELDEARRRLRLLEEELKKKQQTAEKPYEKEEKKVDDLAKWEESKKWQRTVEKMKGKLKDRESEVERLNKTIEMMKANMDRVSREKDSVEARSRALSRTTVPGLGAAPPTKKQHDMEELKQRNYNLQEEINNLRRKMLQSDPNLNKDIKLRNQQLAEQVEQLQRAMKSQAEEGTVSAVEYQLLFEKNQQLQKDLLKLSEENIELRFEAEQSRKDIPRQKERVSDLQKYVEALKYENGLLSGNNSARSMSSSISSIKRIGESGKSTRELEKTIALLKKVVEKTQADNEMLKRSASGSGSEQIAFLKQENEALKKQLEELKLKMGATLTDRYTSQQKGTAKMMTDYEKLRKELLKEKESNEKLRIDLRTQEMEKEQQTKKLEVTKSKLEIEEAKRPTTNSDSKGWKSAVVTRMYEDQINSLEADIEKKNKQLADNKKLLKEATEREQIYLEEKKQLLHQMSILERLPPGTQLKDSDLMKEYQQARVKIDKLENEKKDLLNEIRMYRKGGSDIYDDDILAKAGKYDQMMEENVDVSMNLKSVALERDKYKFEVSKLKKELDNFGPDFFEEIEDLKYNYKQAVQKNVLYEEKLLNISKQFGIHLNIPGLE</sequence>
<proteinExistence type="predicted"/>
<dbReference type="PANTHER" id="PTHR18879">
    <property type="entry name" value="CENTROSOMAL PROTEIN OF 290 KDA"/>
    <property type="match status" value="1"/>
</dbReference>
<dbReference type="Gene3D" id="1.10.287.1490">
    <property type="match status" value="1"/>
</dbReference>
<dbReference type="EMBL" id="JAZGQO010000004">
    <property type="protein sequence ID" value="KAK6187686.1"/>
    <property type="molecule type" value="Genomic_DNA"/>
</dbReference>
<keyword evidence="6" id="KW-0206">Cytoskeleton</keyword>
<keyword evidence="12" id="KW-1185">Reference proteome</keyword>
<evidence type="ECO:0000256" key="8">
    <source>
        <dbReference type="SAM" id="Coils"/>
    </source>
</evidence>
<protein>
    <recommendedName>
        <fullName evidence="10">Centrosomal protein of 290kDa coiled-coil region domain-containing protein</fullName>
    </recommendedName>
</protein>
<dbReference type="Proteomes" id="UP001347796">
    <property type="component" value="Unassembled WGS sequence"/>
</dbReference>
<feature type="region of interest" description="Disordered" evidence="9">
    <location>
        <begin position="1599"/>
        <end position="1625"/>
    </location>
</feature>
<evidence type="ECO:0000256" key="6">
    <source>
        <dbReference type="ARBA" id="ARBA00023212"/>
    </source>
</evidence>
<feature type="region of interest" description="Disordered" evidence="9">
    <location>
        <begin position="36"/>
        <end position="57"/>
    </location>
</feature>
<comment type="caution">
    <text evidence="11">The sequence shown here is derived from an EMBL/GenBank/DDBJ whole genome shotgun (WGS) entry which is preliminary data.</text>
</comment>
<feature type="coiled-coil region" evidence="8">
    <location>
        <begin position="1260"/>
        <end position="1531"/>
    </location>
</feature>
<dbReference type="GO" id="GO:0035869">
    <property type="term" value="C:ciliary transition zone"/>
    <property type="evidence" value="ECO:0007669"/>
    <property type="project" value="TreeGrafter"/>
</dbReference>
<keyword evidence="4" id="KW-0970">Cilium biogenesis/degradation</keyword>
<feature type="coiled-coil region" evidence="8">
    <location>
        <begin position="419"/>
        <end position="478"/>
    </location>
</feature>
<dbReference type="GO" id="GO:1905515">
    <property type="term" value="P:non-motile cilium assembly"/>
    <property type="evidence" value="ECO:0007669"/>
    <property type="project" value="TreeGrafter"/>
</dbReference>
<dbReference type="GO" id="GO:1905349">
    <property type="term" value="P:ciliary transition zone assembly"/>
    <property type="evidence" value="ECO:0007669"/>
    <property type="project" value="TreeGrafter"/>
</dbReference>
<dbReference type="GO" id="GO:0034451">
    <property type="term" value="C:centriolar satellite"/>
    <property type="evidence" value="ECO:0007669"/>
    <property type="project" value="TreeGrafter"/>
</dbReference>
<gene>
    <name evidence="11" type="ORF">SNE40_005657</name>
</gene>
<feature type="coiled-coil region" evidence="8">
    <location>
        <begin position="1773"/>
        <end position="2014"/>
    </location>
</feature>
<feature type="coiled-coil region" evidence="8">
    <location>
        <begin position="333"/>
        <end position="381"/>
    </location>
</feature>
<name>A0AAN8K1W6_PATCE</name>
<reference evidence="11 12" key="1">
    <citation type="submission" date="2024-01" db="EMBL/GenBank/DDBJ databases">
        <title>The genome of the rayed Mediterranean limpet Patella caerulea (Linnaeus, 1758).</title>
        <authorList>
            <person name="Anh-Thu Weber A."/>
            <person name="Halstead-Nussloch G."/>
        </authorList>
    </citation>
    <scope>NUCLEOTIDE SEQUENCE [LARGE SCALE GENOMIC DNA]</scope>
    <source>
        <strain evidence="11">AATW-2023a</strain>
        <tissue evidence="11">Whole specimen</tissue>
    </source>
</reference>
<comment type="subcellular location">
    <subcellularLocation>
        <location evidence="1">Cytoplasm</location>
        <location evidence="1">Cytoskeleton</location>
        <location evidence="1">Cilium basal body</location>
    </subcellularLocation>
    <subcellularLocation>
        <location evidence="2">Cytoplasm</location>
        <location evidence="2">Cytoskeleton</location>
        <location evidence="2">Microtubule organizing center</location>
        <location evidence="2">Centrosome</location>
    </subcellularLocation>
</comment>
<feature type="coiled-coil region" evidence="8">
    <location>
        <begin position="590"/>
        <end position="662"/>
    </location>
</feature>
<organism evidence="11 12">
    <name type="scientific">Patella caerulea</name>
    <name type="common">Rayed Mediterranean limpet</name>
    <dbReference type="NCBI Taxonomy" id="87958"/>
    <lineage>
        <taxon>Eukaryota</taxon>
        <taxon>Metazoa</taxon>
        <taxon>Spiralia</taxon>
        <taxon>Lophotrochozoa</taxon>
        <taxon>Mollusca</taxon>
        <taxon>Gastropoda</taxon>
        <taxon>Patellogastropoda</taxon>
        <taxon>Patelloidea</taxon>
        <taxon>Patellidae</taxon>
        <taxon>Patella</taxon>
    </lineage>
</organism>
<evidence type="ECO:0000256" key="5">
    <source>
        <dbReference type="ARBA" id="ARBA00023054"/>
    </source>
</evidence>
<keyword evidence="7" id="KW-0966">Cell projection</keyword>
<dbReference type="GO" id="GO:0097711">
    <property type="term" value="P:ciliary basal body-plasma membrane docking"/>
    <property type="evidence" value="ECO:0007669"/>
    <property type="project" value="TreeGrafter"/>
</dbReference>
<feature type="coiled-coil region" evidence="8">
    <location>
        <begin position="1092"/>
        <end position="1119"/>
    </location>
</feature>
<evidence type="ECO:0000256" key="3">
    <source>
        <dbReference type="ARBA" id="ARBA00022490"/>
    </source>
</evidence>
<evidence type="ECO:0000256" key="1">
    <source>
        <dbReference type="ARBA" id="ARBA00004120"/>
    </source>
</evidence>
<feature type="coiled-coil region" evidence="8">
    <location>
        <begin position="1171"/>
        <end position="1230"/>
    </location>
</feature>
<dbReference type="InterPro" id="IPR026201">
    <property type="entry name" value="Cep290"/>
</dbReference>
<dbReference type="Pfam" id="PF16574">
    <property type="entry name" value="CEP209_CC5"/>
    <property type="match status" value="1"/>
</dbReference>
<evidence type="ECO:0000313" key="11">
    <source>
        <dbReference type="EMBL" id="KAK6187686.1"/>
    </source>
</evidence>
<evidence type="ECO:0000256" key="9">
    <source>
        <dbReference type="SAM" id="MobiDB-lite"/>
    </source>
</evidence>
<keyword evidence="5 8" id="KW-0175">Coiled coil</keyword>
<feature type="coiled-coil region" evidence="8">
    <location>
        <begin position="705"/>
        <end position="732"/>
    </location>
</feature>
<evidence type="ECO:0000256" key="2">
    <source>
        <dbReference type="ARBA" id="ARBA00004300"/>
    </source>
</evidence>
<dbReference type="InterPro" id="IPR032321">
    <property type="entry name" value="Cep209_CC5"/>
</dbReference>
<evidence type="ECO:0000256" key="7">
    <source>
        <dbReference type="ARBA" id="ARBA00023273"/>
    </source>
</evidence>
<evidence type="ECO:0000313" key="12">
    <source>
        <dbReference type="Proteomes" id="UP001347796"/>
    </source>
</evidence>
<feature type="domain" description="Centrosomal protein of 290kDa coiled-coil region" evidence="10">
    <location>
        <begin position="915"/>
        <end position="1041"/>
    </location>
</feature>
<feature type="coiled-coil region" evidence="8">
    <location>
        <begin position="253"/>
        <end position="280"/>
    </location>
</feature>
<accession>A0AAN8K1W6</accession>
<dbReference type="PANTHER" id="PTHR18879:SF20">
    <property type="entry name" value="CENTROSOMAL PROTEIN OF 290 KDA"/>
    <property type="match status" value="1"/>
</dbReference>